<name>A0AAD6VHK6_9AGAR</name>
<evidence type="ECO:0000313" key="2">
    <source>
        <dbReference type="Proteomes" id="UP001219525"/>
    </source>
</evidence>
<gene>
    <name evidence="1" type="ORF">GGX14DRAFT_394896</name>
</gene>
<evidence type="ECO:0000313" key="1">
    <source>
        <dbReference type="EMBL" id="KAJ7210101.1"/>
    </source>
</evidence>
<protein>
    <submittedName>
        <fullName evidence="1">Uncharacterized protein</fullName>
    </submittedName>
</protein>
<organism evidence="1 2">
    <name type="scientific">Mycena pura</name>
    <dbReference type="NCBI Taxonomy" id="153505"/>
    <lineage>
        <taxon>Eukaryota</taxon>
        <taxon>Fungi</taxon>
        <taxon>Dikarya</taxon>
        <taxon>Basidiomycota</taxon>
        <taxon>Agaricomycotina</taxon>
        <taxon>Agaricomycetes</taxon>
        <taxon>Agaricomycetidae</taxon>
        <taxon>Agaricales</taxon>
        <taxon>Marasmiineae</taxon>
        <taxon>Mycenaceae</taxon>
        <taxon>Mycena</taxon>
    </lineage>
</organism>
<keyword evidence="2" id="KW-1185">Reference proteome</keyword>
<comment type="caution">
    <text evidence="1">The sequence shown here is derived from an EMBL/GenBank/DDBJ whole genome shotgun (WGS) entry which is preliminary data.</text>
</comment>
<proteinExistence type="predicted"/>
<reference evidence="1" key="1">
    <citation type="submission" date="2023-03" db="EMBL/GenBank/DDBJ databases">
        <title>Massive genome expansion in bonnet fungi (Mycena s.s.) driven by repeated elements and novel gene families across ecological guilds.</title>
        <authorList>
            <consortium name="Lawrence Berkeley National Laboratory"/>
            <person name="Harder C.B."/>
            <person name="Miyauchi S."/>
            <person name="Viragh M."/>
            <person name="Kuo A."/>
            <person name="Thoen E."/>
            <person name="Andreopoulos B."/>
            <person name="Lu D."/>
            <person name="Skrede I."/>
            <person name="Drula E."/>
            <person name="Henrissat B."/>
            <person name="Morin E."/>
            <person name="Kohler A."/>
            <person name="Barry K."/>
            <person name="LaButti K."/>
            <person name="Morin E."/>
            <person name="Salamov A."/>
            <person name="Lipzen A."/>
            <person name="Mereny Z."/>
            <person name="Hegedus B."/>
            <person name="Baldrian P."/>
            <person name="Stursova M."/>
            <person name="Weitz H."/>
            <person name="Taylor A."/>
            <person name="Grigoriev I.V."/>
            <person name="Nagy L.G."/>
            <person name="Martin F."/>
            <person name="Kauserud H."/>
        </authorList>
    </citation>
    <scope>NUCLEOTIDE SEQUENCE</scope>
    <source>
        <strain evidence="1">9144</strain>
    </source>
</reference>
<dbReference type="EMBL" id="JARJCW010000029">
    <property type="protein sequence ID" value="KAJ7210101.1"/>
    <property type="molecule type" value="Genomic_DNA"/>
</dbReference>
<dbReference type="AlphaFoldDB" id="A0AAD6VHK6"/>
<accession>A0AAD6VHK6</accession>
<sequence length="114" mass="12648">MTEHLKENILNNQYYIILFFPSSPPPSRNEWTPCRPQDPGWAGKALDTSGAHPTDYLSELVPTIITFNAAEIVVPPSQMCSATNGDPGQAYSRGSATIWRLDPKLLSVNTEESW</sequence>
<dbReference type="Proteomes" id="UP001219525">
    <property type="component" value="Unassembled WGS sequence"/>
</dbReference>